<evidence type="ECO:0000256" key="4">
    <source>
        <dbReference type="ARBA" id="ARBA00023180"/>
    </source>
</evidence>
<accession>A0A8S3ZL13</accession>
<evidence type="ECO:0000313" key="8">
    <source>
        <dbReference type="Proteomes" id="UP000678393"/>
    </source>
</evidence>
<sequence length="362" mass="39955">MALPHCNVTYTSCGYRNGNCSEHAVCNDTSIFLSFSFQVSKLAVECTCRQGFHGNGTWCQENFDPCASKNGGCDLQRATCTYIVPKVTDMIQESAGCQCKQGYAGDGRVCSTDLIDAMARIWELRYLYSWLQANDMLNTTNATQLMGDGKARSTAFLPVSTEWQSLDLSQLVVDGVVFRLPSYQDTKDDASQDDKGNATDSNILGHLVSLSGQLIKITQNDRKEFFANDVKIVQGNIESFNGVLHLTESPIAKYLCIVVSTPYCNHRVKVPSEYTDQRINSTVVIVCVVVAVVVVVIALVGAGVYIKKHHEGILKIFQRSDSNSESNISFARLSANEEEDDAFKAPENARYDNPIFNDPDVM</sequence>
<evidence type="ECO:0000259" key="6">
    <source>
        <dbReference type="PROSITE" id="PS50213"/>
    </source>
</evidence>
<evidence type="ECO:0000256" key="1">
    <source>
        <dbReference type="ARBA" id="ARBA00004370"/>
    </source>
</evidence>
<keyword evidence="5" id="KW-1133">Transmembrane helix</keyword>
<dbReference type="SUPFAM" id="SSF82153">
    <property type="entry name" value="FAS1 domain"/>
    <property type="match status" value="1"/>
</dbReference>
<comment type="subcellular location">
    <subcellularLocation>
        <location evidence="1">Membrane</location>
    </subcellularLocation>
</comment>
<evidence type="ECO:0000256" key="2">
    <source>
        <dbReference type="ARBA" id="ARBA00023136"/>
    </source>
</evidence>
<protein>
    <recommendedName>
        <fullName evidence="6">FAS1 domain-containing protein</fullName>
    </recommendedName>
</protein>
<evidence type="ECO:0000256" key="5">
    <source>
        <dbReference type="SAM" id="Phobius"/>
    </source>
</evidence>
<evidence type="ECO:0000256" key="3">
    <source>
        <dbReference type="ARBA" id="ARBA00023157"/>
    </source>
</evidence>
<dbReference type="PANTHER" id="PTHR24038:SF11">
    <property type="entry name" value="INTEGRIN BETA-LIKE PROTEIN E"/>
    <property type="match status" value="1"/>
</dbReference>
<dbReference type="SMART" id="SM00181">
    <property type="entry name" value="EGF"/>
    <property type="match status" value="2"/>
</dbReference>
<dbReference type="PROSITE" id="PS50213">
    <property type="entry name" value="FAS1"/>
    <property type="match status" value="1"/>
</dbReference>
<name>A0A8S3ZL13_9EUPU</name>
<dbReference type="AlphaFoldDB" id="A0A8S3ZL13"/>
<dbReference type="GO" id="GO:0016020">
    <property type="term" value="C:membrane"/>
    <property type="evidence" value="ECO:0007669"/>
    <property type="project" value="UniProtKB-SubCell"/>
</dbReference>
<organism evidence="7 8">
    <name type="scientific">Candidula unifasciata</name>
    <dbReference type="NCBI Taxonomy" id="100452"/>
    <lineage>
        <taxon>Eukaryota</taxon>
        <taxon>Metazoa</taxon>
        <taxon>Spiralia</taxon>
        <taxon>Lophotrochozoa</taxon>
        <taxon>Mollusca</taxon>
        <taxon>Gastropoda</taxon>
        <taxon>Heterobranchia</taxon>
        <taxon>Euthyneura</taxon>
        <taxon>Panpulmonata</taxon>
        <taxon>Eupulmonata</taxon>
        <taxon>Stylommatophora</taxon>
        <taxon>Helicina</taxon>
        <taxon>Helicoidea</taxon>
        <taxon>Geomitridae</taxon>
        <taxon>Candidula</taxon>
    </lineage>
</organism>
<dbReference type="InterPro" id="IPR000742">
    <property type="entry name" value="EGF"/>
</dbReference>
<dbReference type="EMBL" id="CAJHNH020003957">
    <property type="protein sequence ID" value="CAG5130314.1"/>
    <property type="molecule type" value="Genomic_DNA"/>
</dbReference>
<keyword evidence="3" id="KW-1015">Disulfide bond</keyword>
<evidence type="ECO:0000313" key="7">
    <source>
        <dbReference type="EMBL" id="CAG5130314.1"/>
    </source>
</evidence>
<comment type="caution">
    <text evidence="7">The sequence shown here is derived from an EMBL/GenBank/DDBJ whole genome shotgun (WGS) entry which is preliminary data.</text>
</comment>
<keyword evidence="8" id="KW-1185">Reference proteome</keyword>
<keyword evidence="2 5" id="KW-0472">Membrane</keyword>
<dbReference type="OrthoDB" id="286301at2759"/>
<proteinExistence type="predicted"/>
<gene>
    <name evidence="7" type="ORF">CUNI_LOCUS15872</name>
</gene>
<feature type="domain" description="FAS1" evidence="6">
    <location>
        <begin position="111"/>
        <end position="251"/>
    </location>
</feature>
<dbReference type="InterPro" id="IPR000782">
    <property type="entry name" value="FAS1_domain"/>
</dbReference>
<reference evidence="7" key="1">
    <citation type="submission" date="2021-04" db="EMBL/GenBank/DDBJ databases">
        <authorList>
            <consortium name="Molecular Ecology Group"/>
        </authorList>
    </citation>
    <scope>NUCLEOTIDE SEQUENCE</scope>
</reference>
<keyword evidence="4" id="KW-0325">Glycoprotein</keyword>
<dbReference type="PANTHER" id="PTHR24038">
    <property type="entry name" value="STABILIN"/>
    <property type="match status" value="1"/>
</dbReference>
<dbReference type="Proteomes" id="UP000678393">
    <property type="component" value="Unassembled WGS sequence"/>
</dbReference>
<dbReference type="Gene3D" id="2.10.25.10">
    <property type="entry name" value="Laminin"/>
    <property type="match status" value="2"/>
</dbReference>
<keyword evidence="5" id="KW-0812">Transmembrane</keyword>
<dbReference type="InterPro" id="IPR036378">
    <property type="entry name" value="FAS1_dom_sf"/>
</dbReference>
<feature type="transmembrane region" description="Helical" evidence="5">
    <location>
        <begin position="283"/>
        <end position="306"/>
    </location>
</feature>
<dbReference type="PROSITE" id="PS01186">
    <property type="entry name" value="EGF_2"/>
    <property type="match status" value="1"/>
</dbReference>